<feature type="region of interest" description="Disordered" evidence="1">
    <location>
        <begin position="354"/>
        <end position="495"/>
    </location>
</feature>
<evidence type="ECO:0000313" key="3">
    <source>
        <dbReference type="Proteomes" id="UP001201163"/>
    </source>
</evidence>
<name>A0AAD4QI78_9AGAM</name>
<feature type="compositionally biased region" description="Low complexity" evidence="1">
    <location>
        <begin position="241"/>
        <end position="252"/>
    </location>
</feature>
<proteinExistence type="predicted"/>
<dbReference type="AlphaFoldDB" id="A0AAD4QI78"/>
<feature type="region of interest" description="Disordered" evidence="1">
    <location>
        <begin position="94"/>
        <end position="113"/>
    </location>
</feature>
<protein>
    <submittedName>
        <fullName evidence="2">Uncharacterized protein</fullName>
    </submittedName>
</protein>
<dbReference type="Proteomes" id="UP001201163">
    <property type="component" value="Unassembled WGS sequence"/>
</dbReference>
<reference evidence="2" key="1">
    <citation type="submission" date="2022-01" db="EMBL/GenBank/DDBJ databases">
        <title>Comparative genomics reveals a dynamic genome evolution in the ectomycorrhizal milk-cap (Lactarius) mushrooms.</title>
        <authorList>
            <consortium name="DOE Joint Genome Institute"/>
            <person name="Lebreton A."/>
            <person name="Tang N."/>
            <person name="Kuo A."/>
            <person name="LaButti K."/>
            <person name="Drula E."/>
            <person name="Barry K."/>
            <person name="Clum A."/>
            <person name="Lipzen A."/>
            <person name="Mousain D."/>
            <person name="Ng V."/>
            <person name="Wang R."/>
            <person name="Wang X."/>
            <person name="Dai Y."/>
            <person name="Henrissat B."/>
            <person name="Grigoriev I.V."/>
            <person name="Guerin-Laguette A."/>
            <person name="Yu F."/>
            <person name="Martin F.M."/>
        </authorList>
    </citation>
    <scope>NUCLEOTIDE SEQUENCE</scope>
    <source>
        <strain evidence="2">QP</strain>
    </source>
</reference>
<gene>
    <name evidence="2" type="ORF">EDB92DRAFT_81726</name>
</gene>
<feature type="compositionally biased region" description="Polar residues" evidence="1">
    <location>
        <begin position="66"/>
        <end position="76"/>
    </location>
</feature>
<feature type="compositionally biased region" description="Basic and acidic residues" evidence="1">
    <location>
        <begin position="384"/>
        <end position="402"/>
    </location>
</feature>
<feature type="compositionally biased region" description="Polar residues" evidence="1">
    <location>
        <begin position="422"/>
        <end position="438"/>
    </location>
</feature>
<evidence type="ECO:0000256" key="1">
    <source>
        <dbReference type="SAM" id="MobiDB-lite"/>
    </source>
</evidence>
<organism evidence="2 3">
    <name type="scientific">Lactarius akahatsu</name>
    <dbReference type="NCBI Taxonomy" id="416441"/>
    <lineage>
        <taxon>Eukaryota</taxon>
        <taxon>Fungi</taxon>
        <taxon>Dikarya</taxon>
        <taxon>Basidiomycota</taxon>
        <taxon>Agaricomycotina</taxon>
        <taxon>Agaricomycetes</taxon>
        <taxon>Russulales</taxon>
        <taxon>Russulaceae</taxon>
        <taxon>Lactarius</taxon>
    </lineage>
</organism>
<feature type="region of interest" description="Disordered" evidence="1">
    <location>
        <begin position="229"/>
        <end position="295"/>
    </location>
</feature>
<feature type="region of interest" description="Disordered" evidence="1">
    <location>
        <begin position="1"/>
        <end position="88"/>
    </location>
</feature>
<feature type="compositionally biased region" description="Low complexity" evidence="1">
    <location>
        <begin position="263"/>
        <end position="276"/>
    </location>
</feature>
<feature type="compositionally biased region" description="Low complexity" evidence="1">
    <location>
        <begin position="407"/>
        <end position="421"/>
    </location>
</feature>
<keyword evidence="3" id="KW-1185">Reference proteome</keyword>
<feature type="compositionally biased region" description="Basic and acidic residues" evidence="1">
    <location>
        <begin position="230"/>
        <end position="240"/>
    </location>
</feature>
<dbReference type="EMBL" id="JAKELL010000001">
    <property type="protein sequence ID" value="KAH9001603.1"/>
    <property type="molecule type" value="Genomic_DNA"/>
</dbReference>
<feature type="compositionally biased region" description="Low complexity" evidence="1">
    <location>
        <begin position="77"/>
        <end position="88"/>
    </location>
</feature>
<comment type="caution">
    <text evidence="2">The sequence shown here is derived from an EMBL/GenBank/DDBJ whole genome shotgun (WGS) entry which is preliminary data.</text>
</comment>
<evidence type="ECO:0000313" key="2">
    <source>
        <dbReference type="EMBL" id="KAH9001603.1"/>
    </source>
</evidence>
<feature type="compositionally biased region" description="Polar residues" evidence="1">
    <location>
        <begin position="28"/>
        <end position="54"/>
    </location>
</feature>
<feature type="compositionally biased region" description="Polar residues" evidence="1">
    <location>
        <begin position="1"/>
        <end position="18"/>
    </location>
</feature>
<feature type="region of interest" description="Disordered" evidence="1">
    <location>
        <begin position="190"/>
        <end position="217"/>
    </location>
</feature>
<sequence>MTSVLSPQRTQLSYSPRSTRFPGATPSILLNSNMQRQPISLPNSSYPSRSNQHPSTQSLSSASSSEGVNTPSSSDNATPPLALSNSLSLPYASDDDRFPHSRTASAPECVASTSRRSIRFAPLPVPRRAVLINEHGEEVHLPGVFDDDDPSVASPDLRNFPAQPSPSLLLGGAVVAPKQLSAIIISDPLSPRSQSLRSPPSSATNRPPSSPAPSTATVTLSKRFLPSFWHRSDDSRRPGSRDSSSSRDGSPPTFGIPLGHWVSADAAARRASTSSSNGAPLVRAQSSSAPLKPKRLLNGRVYGARKHPHYLSANAFDNVPDKEPEFVEWGHGGMGSVRAGGMWSKVQSNQKLLIGHTEERGRRGTPAPPADEDDGSGMGWVKKRREERERKKREEQPAHEAASKTNVVPTSSPVSDDTPSPASTVLSVDHNITTVTPSQPTPEEDDDEEDEEETKDDPLDDESSGTEQDDDDDAEEQHFKQVLGASVERVSRHWD</sequence>
<accession>A0AAD4QI78</accession>
<feature type="compositionally biased region" description="Low complexity" evidence="1">
    <location>
        <begin position="55"/>
        <end position="65"/>
    </location>
</feature>
<feature type="compositionally biased region" description="Acidic residues" evidence="1">
    <location>
        <begin position="442"/>
        <end position="475"/>
    </location>
</feature>